<dbReference type="RefSeq" id="WP_151599098.1">
    <property type="nucleotide sequence ID" value="NZ_WBMS02000052.1"/>
</dbReference>
<feature type="domain" description="HTH cro/C1-type" evidence="1">
    <location>
        <begin position="19"/>
        <end position="73"/>
    </location>
</feature>
<dbReference type="InterPro" id="IPR010982">
    <property type="entry name" value="Lambda_DNA-bd_dom_sf"/>
</dbReference>
<dbReference type="SUPFAM" id="SSF47413">
    <property type="entry name" value="lambda repressor-like DNA-binding domains"/>
    <property type="match status" value="1"/>
</dbReference>
<dbReference type="InterPro" id="IPR043917">
    <property type="entry name" value="DUF5753"/>
</dbReference>
<dbReference type="Pfam" id="PF19054">
    <property type="entry name" value="DUF5753"/>
    <property type="match status" value="1"/>
</dbReference>
<proteinExistence type="predicted"/>
<reference evidence="2" key="1">
    <citation type="submission" date="2019-12" db="EMBL/GenBank/DDBJ databases">
        <title>Actinomadura physcomitrii sp. nov., a novel actinomycete isolated from moss [Physcomitrium sphaericum (Ludw) Fuernr].</title>
        <authorList>
            <person name="Zhuang X."/>
        </authorList>
    </citation>
    <scope>NUCLEOTIDE SEQUENCE [LARGE SCALE GENOMIC DNA]</scope>
    <source>
        <strain evidence="2">LD22</strain>
    </source>
</reference>
<dbReference type="Gene3D" id="1.10.260.40">
    <property type="entry name" value="lambda repressor-like DNA-binding domains"/>
    <property type="match status" value="1"/>
</dbReference>
<organism evidence="2 3">
    <name type="scientific">Actinomadura physcomitrii</name>
    <dbReference type="NCBI Taxonomy" id="2650748"/>
    <lineage>
        <taxon>Bacteria</taxon>
        <taxon>Bacillati</taxon>
        <taxon>Actinomycetota</taxon>
        <taxon>Actinomycetes</taxon>
        <taxon>Streptosporangiales</taxon>
        <taxon>Thermomonosporaceae</taxon>
        <taxon>Actinomadura</taxon>
    </lineage>
</organism>
<dbReference type="EMBL" id="WBMS02000052">
    <property type="protein sequence ID" value="MWA06512.1"/>
    <property type="molecule type" value="Genomic_DNA"/>
</dbReference>
<evidence type="ECO:0000313" key="3">
    <source>
        <dbReference type="Proteomes" id="UP000462055"/>
    </source>
</evidence>
<dbReference type="GO" id="GO:0003677">
    <property type="term" value="F:DNA binding"/>
    <property type="evidence" value="ECO:0007669"/>
    <property type="project" value="InterPro"/>
</dbReference>
<accession>A0A6I4ML03</accession>
<evidence type="ECO:0000313" key="2">
    <source>
        <dbReference type="EMBL" id="MWA06512.1"/>
    </source>
</evidence>
<evidence type="ECO:0000259" key="1">
    <source>
        <dbReference type="PROSITE" id="PS50943"/>
    </source>
</evidence>
<protein>
    <submittedName>
        <fullName evidence="2">Helix-turn-helix domain-containing protein</fullName>
    </submittedName>
</protein>
<comment type="caution">
    <text evidence="2">The sequence shown here is derived from an EMBL/GenBank/DDBJ whole genome shotgun (WGS) entry which is preliminary data.</text>
</comment>
<dbReference type="AlphaFoldDB" id="A0A6I4ML03"/>
<dbReference type="Proteomes" id="UP000462055">
    <property type="component" value="Unassembled WGS sequence"/>
</dbReference>
<gene>
    <name evidence="2" type="ORF">F8568_040425</name>
</gene>
<keyword evidence="3" id="KW-1185">Reference proteome</keyword>
<sequence>MRASTQGPTVRRRRLAAELRRLRERAELTLEEARGRLGWSIAKLSRIETARQGITVKDLEKVLDLYGLEDADRRATLKALARNARTRGWWDAYADSLPTDYANYIALEAEAAAMRSFSVHMLPGLLQTSEYAREIITSALMALVPPTEVERRVEVRTTRQRILTRDDAPLRFWGVIDEAVLHHVVGSADVMRGQFKYLMQLTGRPNVQLQVLPYGKAAHPATAGSFTILEFPEQHDPDVVHVEMMTSNLYIEGDNDVYMHALAFDHLLAMALDPDESRDLIAAVAAKMI</sequence>
<dbReference type="InterPro" id="IPR001387">
    <property type="entry name" value="Cro/C1-type_HTH"/>
</dbReference>
<dbReference type="SMART" id="SM00530">
    <property type="entry name" value="HTH_XRE"/>
    <property type="match status" value="1"/>
</dbReference>
<dbReference type="PROSITE" id="PS50943">
    <property type="entry name" value="HTH_CROC1"/>
    <property type="match status" value="1"/>
</dbReference>
<name>A0A6I4ML03_9ACTN</name>
<dbReference type="Pfam" id="PF13560">
    <property type="entry name" value="HTH_31"/>
    <property type="match status" value="1"/>
</dbReference>